<dbReference type="SUPFAM" id="SSF52540">
    <property type="entry name" value="P-loop containing nucleoside triphosphate hydrolases"/>
    <property type="match status" value="1"/>
</dbReference>
<evidence type="ECO:0008006" key="4">
    <source>
        <dbReference type="Google" id="ProtNLM"/>
    </source>
</evidence>
<proteinExistence type="predicted"/>
<evidence type="ECO:0000313" key="3">
    <source>
        <dbReference type="Proteomes" id="UP000322159"/>
    </source>
</evidence>
<sequence length="546" mass="60045">MSATTDALDALIADYVLMVNSAGEGFTVPRDPSAPRVAMAADALVSDFLYRLDREHGIDAYSRTDAVRSWLDTRLTISTAGRLRVPVALRAHQVVDDDTGAPRLLIDLGDPEVGFFIDVRAGGWTLFDPRVPGADERYPVDERPVFTRPSTDFRALPIPRRGEVRGEGRDWLRGALNLSERDWRLVWGWMLTAYFSQWDRQGLLFVAPTKVGKTLRAGMVLRFIQPSDPHADGIGADFPESQREWGSLIAGNAVLAFDDVERISDKAHGNLKRIVTGVAFKTQTLYKTSGLTVTRGKRPLVLTASGTPSGLRDDLRNRLWLVEPTAPPVGDRLRSTFEHMAPAIFADLLDDLADALALYLPAEGELARQISETGVGVRPLEVTALFRALDRAQGLDPSAGFEQAARDALQDSLMEAASGDRFAYTVRVFLSGHPDGGVLSSQDLLAGLAETARELFPDSHPEREDWFPKDATRMGTFFTKKADSLNEAGVYLAKRMPDRNTRGWAWEPIPEDLRVYAPTAPAPVRLPVRTSDSDLSGPAFPDEPKG</sequence>
<evidence type="ECO:0000313" key="2">
    <source>
        <dbReference type="EMBL" id="QEO10557.1"/>
    </source>
</evidence>
<dbReference type="Proteomes" id="UP000322159">
    <property type="component" value="Chromosome"/>
</dbReference>
<dbReference type="AlphaFoldDB" id="A0A5C1YCF0"/>
<dbReference type="KEGG" id="lyk:FLP23_11430"/>
<dbReference type="EMBL" id="CP043504">
    <property type="protein sequence ID" value="QEO10557.1"/>
    <property type="molecule type" value="Genomic_DNA"/>
</dbReference>
<gene>
    <name evidence="2" type="ORF">FLP23_11430</name>
</gene>
<dbReference type="InterPro" id="IPR027417">
    <property type="entry name" value="P-loop_NTPase"/>
</dbReference>
<keyword evidence="3" id="KW-1185">Reference proteome</keyword>
<accession>A0A5C1YCF0</accession>
<organism evidence="2 3">
    <name type="scientific">Protaetiibacter larvae</name>
    <dbReference type="NCBI Taxonomy" id="2592654"/>
    <lineage>
        <taxon>Bacteria</taxon>
        <taxon>Bacillati</taxon>
        <taxon>Actinomycetota</taxon>
        <taxon>Actinomycetes</taxon>
        <taxon>Micrococcales</taxon>
        <taxon>Microbacteriaceae</taxon>
        <taxon>Protaetiibacter</taxon>
    </lineage>
</organism>
<reference evidence="2 3" key="1">
    <citation type="submission" date="2019-09" db="EMBL/GenBank/DDBJ databases">
        <title>Genome sequencing of strain KACC 19322.</title>
        <authorList>
            <person name="Heo J."/>
            <person name="Kim S.-J."/>
            <person name="Kim J.-S."/>
            <person name="Hong S.-B."/>
            <person name="Kwon S.-W."/>
        </authorList>
    </citation>
    <scope>NUCLEOTIDE SEQUENCE [LARGE SCALE GENOMIC DNA]</scope>
    <source>
        <strain evidence="2 3">KACC 19322</strain>
    </source>
</reference>
<protein>
    <recommendedName>
        <fullName evidence="4">DUF927 domain-containing protein</fullName>
    </recommendedName>
</protein>
<dbReference type="RefSeq" id="WP_149325974.1">
    <property type="nucleotide sequence ID" value="NZ_CP043504.1"/>
</dbReference>
<evidence type="ECO:0000256" key="1">
    <source>
        <dbReference type="SAM" id="MobiDB-lite"/>
    </source>
</evidence>
<feature type="region of interest" description="Disordered" evidence="1">
    <location>
        <begin position="523"/>
        <end position="546"/>
    </location>
</feature>
<name>A0A5C1YCF0_9MICO</name>
<dbReference type="OrthoDB" id="4955412at2"/>